<accession>Q0RIZ8</accession>
<name>Q0RIZ8_FRAAA</name>
<dbReference type="KEGG" id="fal:FRAAL3874"/>
<sequence>MTGTPAFSQPEMAACRRSYGRRASLNAWSTYRGAPPDEIDVLFTHLHGEVAEPAE</sequence>
<dbReference type="HOGENOM" id="CLU_3025653_0_0_11"/>
<dbReference type="OrthoDB" id="943692at2"/>
<protein>
    <submittedName>
        <fullName evidence="1">Uncharacterized protein</fullName>
    </submittedName>
</protein>
<dbReference type="Proteomes" id="UP000000657">
    <property type="component" value="Chromosome"/>
</dbReference>
<proteinExistence type="predicted"/>
<evidence type="ECO:0000313" key="2">
    <source>
        <dbReference type="Proteomes" id="UP000000657"/>
    </source>
</evidence>
<keyword evidence="2" id="KW-1185">Reference proteome</keyword>
<reference evidence="1 2" key="1">
    <citation type="journal article" date="2007" name="Genome Res.">
        <title>Genome characteristics of facultatively symbiotic Frankia sp. strains reflect host range and host plant biogeography.</title>
        <authorList>
            <person name="Normand P."/>
            <person name="Lapierre P."/>
            <person name="Tisa L.S."/>
            <person name="Gogarten J.P."/>
            <person name="Alloisio N."/>
            <person name="Bagnarol E."/>
            <person name="Bassi C.A."/>
            <person name="Berry A.M."/>
            <person name="Bickhart D.M."/>
            <person name="Choisne N."/>
            <person name="Couloux A."/>
            <person name="Cournoyer B."/>
            <person name="Cruveiller S."/>
            <person name="Daubin V."/>
            <person name="Demange N."/>
            <person name="Francino M.P."/>
            <person name="Goltsman E."/>
            <person name="Huang Y."/>
            <person name="Kopp O.R."/>
            <person name="Labarre L."/>
            <person name="Lapidus A."/>
            <person name="Lavire C."/>
            <person name="Marechal J."/>
            <person name="Martinez M."/>
            <person name="Mastronunzio J.E."/>
            <person name="Mullin B.C."/>
            <person name="Niemann J."/>
            <person name="Pujic P."/>
            <person name="Rawnsley T."/>
            <person name="Rouy Z."/>
            <person name="Schenowitz C."/>
            <person name="Sellstedt A."/>
            <person name="Tavares F."/>
            <person name="Tomkins J.P."/>
            <person name="Vallenet D."/>
            <person name="Valverde C."/>
            <person name="Wall L.G."/>
            <person name="Wang Y."/>
            <person name="Medigue C."/>
            <person name="Benson D.R."/>
        </authorList>
    </citation>
    <scope>NUCLEOTIDE SEQUENCE [LARGE SCALE GENOMIC DNA]</scope>
    <source>
        <strain evidence="2">DSM 45986 / CECT 9034 / ACN14a</strain>
    </source>
</reference>
<gene>
    <name evidence="1" type="ordered locus">FRAAL3874</name>
</gene>
<evidence type="ECO:0000313" key="1">
    <source>
        <dbReference type="EMBL" id="CAJ62517.1"/>
    </source>
</evidence>
<organism evidence="1 2">
    <name type="scientific">Frankia alni (strain DSM 45986 / CECT 9034 / ACN14a)</name>
    <dbReference type="NCBI Taxonomy" id="326424"/>
    <lineage>
        <taxon>Bacteria</taxon>
        <taxon>Bacillati</taxon>
        <taxon>Actinomycetota</taxon>
        <taxon>Actinomycetes</taxon>
        <taxon>Frankiales</taxon>
        <taxon>Frankiaceae</taxon>
        <taxon>Frankia</taxon>
    </lineage>
</organism>
<dbReference type="RefSeq" id="WP_011605009.1">
    <property type="nucleotide sequence ID" value="NC_008278.1"/>
</dbReference>
<dbReference type="EMBL" id="CT573213">
    <property type="protein sequence ID" value="CAJ62517.1"/>
    <property type="molecule type" value="Genomic_DNA"/>
</dbReference>
<dbReference type="AlphaFoldDB" id="Q0RIZ8"/>